<evidence type="ECO:0000313" key="1">
    <source>
        <dbReference type="EMBL" id="WRW34473.1"/>
    </source>
</evidence>
<gene>
    <name evidence="1" type="ORF">CF9_0074</name>
</gene>
<sequence>MKITTTINGNEVTTEGTIEEVCDFLRKIKEDDQDELVNKKEDNVEQEKNPLNLEHDKIYYIKPLRDDSDEVSGAVRLSIDEISYLFIEEKTRNMVLVYFDDVDKINEIEFYEDDELYNEDMIVGKKYYVEKIVDDVNSDDVLYGEIELRRISDEYYIFYSADEDDDISVYKRFDTIKDVEFLTEEEYKNGNNKSELKIEDLKNGTYFIEGKIEDRFGDFVHNEYVELTNKIDEHIVRIDAKEDTLPVVLTTSEFEEQLKNAKLTPTSEETYVKRERKFEQGDLVEVLESFGGIEEGGYGIVTGHGKEDVEYVYLAGYDKFGVFSKGWVHAADGLKLIKE</sequence>
<dbReference type="Proteomes" id="UP001432173">
    <property type="component" value="Segment"/>
</dbReference>
<name>A0AAX4J6F4_9CAUD</name>
<reference evidence="1" key="1">
    <citation type="submission" date="2023-12" db="EMBL/GenBank/DDBJ databases">
        <title>Isolation and Characterisation of Novel Lytic Bacteriophages for therapeutic applications in Prosthetic Joint Infections.</title>
        <authorList>
            <person name="Burton N."/>
            <person name="Melo L.D.R."/>
            <person name="Pearce B."/>
            <person name="Tadesse M.D."/>
            <person name="Vryonis E."/>
            <person name="Sagona A."/>
        </authorList>
    </citation>
    <scope>NUCLEOTIDE SEQUENCE</scope>
</reference>
<dbReference type="EMBL" id="PP034389">
    <property type="protein sequence ID" value="WRW34473.1"/>
    <property type="molecule type" value="Genomic_DNA"/>
</dbReference>
<accession>A0AAX4J6F4</accession>
<protein>
    <submittedName>
        <fullName evidence="1">Uncharacterized protein</fullName>
    </submittedName>
</protein>
<proteinExistence type="predicted"/>
<organism evidence="1 2">
    <name type="scientific">Staphylococcus phage CF9</name>
    <dbReference type="NCBI Taxonomy" id="3113741"/>
    <lineage>
        <taxon>Viruses</taxon>
        <taxon>Duplodnaviria</taxon>
        <taxon>Heunggongvirae</taxon>
        <taxon>Uroviricota</taxon>
        <taxon>Caudoviricetes</taxon>
        <taxon>Sextaecvirus</taxon>
    </lineage>
</organism>
<evidence type="ECO:0000313" key="2">
    <source>
        <dbReference type="Proteomes" id="UP001432173"/>
    </source>
</evidence>